<protein>
    <submittedName>
        <fullName evidence="1">Uncharacterized protein</fullName>
    </submittedName>
</protein>
<accession>A0AAN6VUN5</accession>
<sequence length="249" mass="28103">MADYAQSEIIKQNPIGSGLEGFRASYRSVYNSRSLPYVLDTLDQLDDEDFQKLIRAFLRAAQNLLAADLLPATTRRGTLRSDLLRLELSLESDDTNFDRIRPLLKDALADGLDDALVWSRVYDTLQKTNKILRAELGPIYIGIPRFREIYLGGVAGLEAASKAVFHRYIEGSNPLFNKGWTSEKLAELPNKPIQGSIMERKLDVCFVDNPKILIPRELKSNLSADKASKEFDRLRGIVSKRFNINKDGL</sequence>
<comment type="caution">
    <text evidence="1">The sequence shown here is derived from an EMBL/GenBank/DDBJ whole genome shotgun (WGS) entry which is preliminary data.</text>
</comment>
<evidence type="ECO:0000313" key="1">
    <source>
        <dbReference type="EMBL" id="KAK4156810.1"/>
    </source>
</evidence>
<gene>
    <name evidence="1" type="ORF">C8A00DRAFT_40823</name>
</gene>
<keyword evidence="2" id="KW-1185">Reference proteome</keyword>
<organism evidence="1 2">
    <name type="scientific">Chaetomidium leptoderma</name>
    <dbReference type="NCBI Taxonomy" id="669021"/>
    <lineage>
        <taxon>Eukaryota</taxon>
        <taxon>Fungi</taxon>
        <taxon>Dikarya</taxon>
        <taxon>Ascomycota</taxon>
        <taxon>Pezizomycotina</taxon>
        <taxon>Sordariomycetes</taxon>
        <taxon>Sordariomycetidae</taxon>
        <taxon>Sordariales</taxon>
        <taxon>Chaetomiaceae</taxon>
        <taxon>Chaetomidium</taxon>
    </lineage>
</organism>
<dbReference type="EMBL" id="MU856861">
    <property type="protein sequence ID" value="KAK4156810.1"/>
    <property type="molecule type" value="Genomic_DNA"/>
</dbReference>
<proteinExistence type="predicted"/>
<reference evidence="1" key="2">
    <citation type="submission" date="2023-05" db="EMBL/GenBank/DDBJ databases">
        <authorList>
            <consortium name="Lawrence Berkeley National Laboratory"/>
            <person name="Steindorff A."/>
            <person name="Hensen N."/>
            <person name="Bonometti L."/>
            <person name="Westerberg I."/>
            <person name="Brannstrom I.O."/>
            <person name="Guillou S."/>
            <person name="Cros-Aarteil S."/>
            <person name="Calhoun S."/>
            <person name="Haridas S."/>
            <person name="Kuo A."/>
            <person name="Mondo S."/>
            <person name="Pangilinan J."/>
            <person name="Riley R."/>
            <person name="Labutti K."/>
            <person name="Andreopoulos B."/>
            <person name="Lipzen A."/>
            <person name="Chen C."/>
            <person name="Yanf M."/>
            <person name="Daum C."/>
            <person name="Ng V."/>
            <person name="Clum A."/>
            <person name="Ohm R."/>
            <person name="Martin F."/>
            <person name="Silar P."/>
            <person name="Natvig D."/>
            <person name="Lalanne C."/>
            <person name="Gautier V."/>
            <person name="Ament-Velasquez S.L."/>
            <person name="Kruys A."/>
            <person name="Hutchinson M.I."/>
            <person name="Powell A.J."/>
            <person name="Barry K."/>
            <person name="Miller A.N."/>
            <person name="Grigoriev I.V."/>
            <person name="Debuchy R."/>
            <person name="Gladieux P."/>
            <person name="Thoren M.H."/>
            <person name="Johannesson H."/>
        </authorList>
    </citation>
    <scope>NUCLEOTIDE SEQUENCE</scope>
    <source>
        <strain evidence="1">CBS 538.74</strain>
    </source>
</reference>
<reference evidence="1" key="1">
    <citation type="journal article" date="2023" name="Mol. Phylogenet. Evol.">
        <title>Genome-scale phylogeny and comparative genomics of the fungal order Sordariales.</title>
        <authorList>
            <person name="Hensen N."/>
            <person name="Bonometti L."/>
            <person name="Westerberg I."/>
            <person name="Brannstrom I.O."/>
            <person name="Guillou S."/>
            <person name="Cros-Aarteil S."/>
            <person name="Calhoun S."/>
            <person name="Haridas S."/>
            <person name="Kuo A."/>
            <person name="Mondo S."/>
            <person name="Pangilinan J."/>
            <person name="Riley R."/>
            <person name="LaButti K."/>
            <person name="Andreopoulos B."/>
            <person name="Lipzen A."/>
            <person name="Chen C."/>
            <person name="Yan M."/>
            <person name="Daum C."/>
            <person name="Ng V."/>
            <person name="Clum A."/>
            <person name="Steindorff A."/>
            <person name="Ohm R.A."/>
            <person name="Martin F."/>
            <person name="Silar P."/>
            <person name="Natvig D.O."/>
            <person name="Lalanne C."/>
            <person name="Gautier V."/>
            <person name="Ament-Velasquez S.L."/>
            <person name="Kruys A."/>
            <person name="Hutchinson M.I."/>
            <person name="Powell A.J."/>
            <person name="Barry K."/>
            <person name="Miller A.N."/>
            <person name="Grigoriev I.V."/>
            <person name="Debuchy R."/>
            <person name="Gladieux P."/>
            <person name="Hiltunen Thoren M."/>
            <person name="Johannesson H."/>
        </authorList>
    </citation>
    <scope>NUCLEOTIDE SEQUENCE</scope>
    <source>
        <strain evidence="1">CBS 538.74</strain>
    </source>
</reference>
<dbReference type="AlphaFoldDB" id="A0AAN6VUN5"/>
<evidence type="ECO:0000313" key="2">
    <source>
        <dbReference type="Proteomes" id="UP001302745"/>
    </source>
</evidence>
<name>A0AAN6VUN5_9PEZI</name>
<dbReference type="Proteomes" id="UP001302745">
    <property type="component" value="Unassembled WGS sequence"/>
</dbReference>